<evidence type="ECO:0000313" key="2">
    <source>
        <dbReference type="EMBL" id="STC69692.1"/>
    </source>
</evidence>
<dbReference type="EMBL" id="UFXQ01000001">
    <property type="protein sequence ID" value="STC69692.1"/>
    <property type="molecule type" value="Genomic_DNA"/>
</dbReference>
<reference evidence="2 3" key="1">
    <citation type="submission" date="2018-06" db="EMBL/GenBank/DDBJ databases">
        <authorList>
            <consortium name="Pathogen Informatics"/>
            <person name="Doyle S."/>
        </authorList>
    </citation>
    <scope>NUCLEOTIDE SEQUENCE [LARGE SCALE GENOMIC DNA]</scope>
    <source>
        <strain evidence="2 3">NCTC11862</strain>
    </source>
</reference>
<gene>
    <name evidence="2" type="ORF">NCTC11862_01491</name>
</gene>
<dbReference type="AlphaFoldDB" id="A0A376CN51"/>
<proteinExistence type="predicted"/>
<keyword evidence="1" id="KW-1133">Transmembrane helix</keyword>
<sequence length="166" mass="18274">MNLRSKDKGWFGIVIALWVIVLVALIFLVPKGNATSAPTNSLQQALADADEPSGAVDGHVISMSAIYGEGLYYTTVCHQEPEQLVEQKLGSRMDEVTLDGEHDYVVIYDQSIEMDLRTGELNPTHIDAVSTDVVDLCGIINDQFAPTEASMPFHKDQGLWRLGVRQ</sequence>
<dbReference type="RefSeq" id="WP_115324640.1">
    <property type="nucleotide sequence ID" value="NZ_LDYD01000007.1"/>
</dbReference>
<organism evidence="2 3">
    <name type="scientific">Corynebacterium pilosum</name>
    <dbReference type="NCBI Taxonomy" id="35756"/>
    <lineage>
        <taxon>Bacteria</taxon>
        <taxon>Bacillati</taxon>
        <taxon>Actinomycetota</taxon>
        <taxon>Actinomycetes</taxon>
        <taxon>Mycobacteriales</taxon>
        <taxon>Corynebacteriaceae</taxon>
        <taxon>Corynebacterium</taxon>
    </lineage>
</organism>
<dbReference type="Proteomes" id="UP000254467">
    <property type="component" value="Unassembled WGS sequence"/>
</dbReference>
<evidence type="ECO:0000256" key="1">
    <source>
        <dbReference type="SAM" id="Phobius"/>
    </source>
</evidence>
<keyword evidence="3" id="KW-1185">Reference proteome</keyword>
<feature type="transmembrane region" description="Helical" evidence="1">
    <location>
        <begin position="9"/>
        <end position="29"/>
    </location>
</feature>
<keyword evidence="1" id="KW-0812">Transmembrane</keyword>
<keyword evidence="1" id="KW-0472">Membrane</keyword>
<dbReference type="OrthoDB" id="4425801at2"/>
<evidence type="ECO:0000313" key="3">
    <source>
        <dbReference type="Proteomes" id="UP000254467"/>
    </source>
</evidence>
<dbReference type="STRING" id="35756.GCA_001044155_01949"/>
<name>A0A376CN51_9CORY</name>
<protein>
    <submittedName>
        <fullName evidence="2">Uncharacterized protein</fullName>
    </submittedName>
</protein>
<accession>A0A376CN51</accession>